<organism evidence="2 3">
    <name type="scientific">Henosepilachna vigintioctopunctata</name>
    <dbReference type="NCBI Taxonomy" id="420089"/>
    <lineage>
        <taxon>Eukaryota</taxon>
        <taxon>Metazoa</taxon>
        <taxon>Ecdysozoa</taxon>
        <taxon>Arthropoda</taxon>
        <taxon>Hexapoda</taxon>
        <taxon>Insecta</taxon>
        <taxon>Pterygota</taxon>
        <taxon>Neoptera</taxon>
        <taxon>Endopterygota</taxon>
        <taxon>Coleoptera</taxon>
        <taxon>Polyphaga</taxon>
        <taxon>Cucujiformia</taxon>
        <taxon>Coccinelloidea</taxon>
        <taxon>Coccinellidae</taxon>
        <taxon>Epilachninae</taxon>
        <taxon>Epilachnini</taxon>
        <taxon>Henosepilachna</taxon>
    </lineage>
</organism>
<dbReference type="InterPro" id="IPR036361">
    <property type="entry name" value="SAP_dom_sf"/>
</dbReference>
<evidence type="ECO:0000313" key="2">
    <source>
        <dbReference type="EMBL" id="KAK9872450.1"/>
    </source>
</evidence>
<dbReference type="AlphaFoldDB" id="A0AAW1TX95"/>
<evidence type="ECO:0000313" key="3">
    <source>
        <dbReference type="Proteomes" id="UP001431783"/>
    </source>
</evidence>
<evidence type="ECO:0000259" key="1">
    <source>
        <dbReference type="Pfam" id="PF02037"/>
    </source>
</evidence>
<comment type="caution">
    <text evidence="2">The sequence shown here is derived from an EMBL/GenBank/DDBJ whole genome shotgun (WGS) entry which is preliminary data.</text>
</comment>
<dbReference type="SUPFAM" id="SSF68906">
    <property type="entry name" value="SAP domain"/>
    <property type="match status" value="1"/>
</dbReference>
<gene>
    <name evidence="2" type="ORF">WA026_017917</name>
</gene>
<name>A0AAW1TX95_9CUCU</name>
<sequence length="116" mass="13323">MMSQQLEGITGMRVFDTFSATRRHFLGVRSKQLSNSTESLVLNVNYRNFIVFRSVIDFIMDCIQKKVAELKIELKNRGAKVTGTKEKLIERVPIEVFKPFTVEFEITECSVVQEAS</sequence>
<reference evidence="2 3" key="1">
    <citation type="submission" date="2023-03" db="EMBL/GenBank/DDBJ databases">
        <title>Genome insight into feeding habits of ladybird beetles.</title>
        <authorList>
            <person name="Li H.-S."/>
            <person name="Huang Y.-H."/>
            <person name="Pang H."/>
        </authorList>
    </citation>
    <scope>NUCLEOTIDE SEQUENCE [LARGE SCALE GENOMIC DNA]</scope>
    <source>
        <strain evidence="2">SYSU_2023b</strain>
        <tissue evidence="2">Whole body</tissue>
    </source>
</reference>
<dbReference type="InterPro" id="IPR003034">
    <property type="entry name" value="SAP_dom"/>
</dbReference>
<dbReference type="EMBL" id="JARQZJ010000011">
    <property type="protein sequence ID" value="KAK9872450.1"/>
    <property type="molecule type" value="Genomic_DNA"/>
</dbReference>
<protein>
    <recommendedName>
        <fullName evidence="1">SAP domain-containing protein</fullName>
    </recommendedName>
</protein>
<proteinExistence type="predicted"/>
<keyword evidence="3" id="KW-1185">Reference proteome</keyword>
<dbReference type="Proteomes" id="UP001431783">
    <property type="component" value="Unassembled WGS sequence"/>
</dbReference>
<accession>A0AAW1TX95</accession>
<dbReference type="Pfam" id="PF02037">
    <property type="entry name" value="SAP"/>
    <property type="match status" value="1"/>
</dbReference>
<dbReference type="Gene3D" id="1.10.720.30">
    <property type="entry name" value="SAP domain"/>
    <property type="match status" value="1"/>
</dbReference>
<feature type="domain" description="SAP" evidence="1">
    <location>
        <begin position="66"/>
        <end position="92"/>
    </location>
</feature>